<reference evidence="10" key="1">
    <citation type="submission" date="2022-01" db="EMBL/GenBank/DDBJ databases">
        <authorList>
            <person name="King R."/>
        </authorList>
    </citation>
    <scope>NUCLEOTIDE SEQUENCE</scope>
</reference>
<dbReference type="InterPro" id="IPR050134">
    <property type="entry name" value="NAD-dep_sirtuin_deacylases"/>
</dbReference>
<name>A0A9N9S9G4_9DIPT</name>
<dbReference type="GO" id="GO:0046872">
    <property type="term" value="F:metal ion binding"/>
    <property type="evidence" value="ECO:0007669"/>
    <property type="project" value="UniProtKB-KW"/>
</dbReference>
<evidence type="ECO:0000256" key="6">
    <source>
        <dbReference type="ARBA" id="ARBA00038170"/>
    </source>
</evidence>
<evidence type="ECO:0000313" key="10">
    <source>
        <dbReference type="EMBL" id="CAG9811508.1"/>
    </source>
</evidence>
<gene>
    <name evidence="10" type="ORF">CHIRRI_LOCUS14316</name>
</gene>
<dbReference type="GO" id="GO:0005634">
    <property type="term" value="C:nucleus"/>
    <property type="evidence" value="ECO:0007669"/>
    <property type="project" value="TreeGrafter"/>
</dbReference>
<evidence type="ECO:0000259" key="9">
    <source>
        <dbReference type="PROSITE" id="PS50305"/>
    </source>
</evidence>
<evidence type="ECO:0000256" key="4">
    <source>
        <dbReference type="ARBA" id="ARBA00022833"/>
    </source>
</evidence>
<evidence type="ECO:0000313" key="11">
    <source>
        <dbReference type="Proteomes" id="UP001153620"/>
    </source>
</evidence>
<organism evidence="10 11">
    <name type="scientific">Chironomus riparius</name>
    <dbReference type="NCBI Taxonomy" id="315576"/>
    <lineage>
        <taxon>Eukaryota</taxon>
        <taxon>Metazoa</taxon>
        <taxon>Ecdysozoa</taxon>
        <taxon>Arthropoda</taxon>
        <taxon>Hexapoda</taxon>
        <taxon>Insecta</taxon>
        <taxon>Pterygota</taxon>
        <taxon>Neoptera</taxon>
        <taxon>Endopterygota</taxon>
        <taxon>Diptera</taxon>
        <taxon>Nematocera</taxon>
        <taxon>Chironomoidea</taxon>
        <taxon>Chironomidae</taxon>
        <taxon>Chironominae</taxon>
        <taxon>Chironomus</taxon>
    </lineage>
</organism>
<dbReference type="Proteomes" id="UP001153620">
    <property type="component" value="Chromosome 4"/>
</dbReference>
<dbReference type="GO" id="GO:0003714">
    <property type="term" value="F:transcription corepressor activity"/>
    <property type="evidence" value="ECO:0007669"/>
    <property type="project" value="TreeGrafter"/>
</dbReference>
<protein>
    <recommendedName>
        <fullName evidence="1">protein acetyllysine N-acetyltransferase</fullName>
        <ecNumber evidence="1">2.3.1.286</ecNumber>
    </recommendedName>
</protein>
<dbReference type="EC" id="2.3.1.286" evidence="1"/>
<dbReference type="InterPro" id="IPR003000">
    <property type="entry name" value="Sirtuin"/>
</dbReference>
<feature type="compositionally biased region" description="Basic and acidic residues" evidence="8">
    <location>
        <begin position="307"/>
        <end position="320"/>
    </location>
</feature>
<dbReference type="InterPro" id="IPR029035">
    <property type="entry name" value="DHS-like_NAD/FAD-binding_dom"/>
</dbReference>
<feature type="region of interest" description="Disordered" evidence="8">
    <location>
        <begin position="307"/>
        <end position="333"/>
    </location>
</feature>
<dbReference type="PANTHER" id="PTHR11085">
    <property type="entry name" value="NAD-DEPENDENT PROTEIN DEACYLASE SIRTUIN-5, MITOCHONDRIAL-RELATED"/>
    <property type="match status" value="1"/>
</dbReference>
<dbReference type="GO" id="GO:0000122">
    <property type="term" value="P:negative regulation of transcription by RNA polymerase II"/>
    <property type="evidence" value="ECO:0007669"/>
    <property type="project" value="TreeGrafter"/>
</dbReference>
<dbReference type="AlphaFoldDB" id="A0A9N9S9G4"/>
<dbReference type="SUPFAM" id="SSF52467">
    <property type="entry name" value="DHS-like NAD/FAD-binding domain"/>
    <property type="match status" value="1"/>
</dbReference>
<reference evidence="10" key="2">
    <citation type="submission" date="2022-10" db="EMBL/GenBank/DDBJ databases">
        <authorList>
            <consortium name="ENA_rothamsted_submissions"/>
            <consortium name="culmorum"/>
            <person name="King R."/>
        </authorList>
    </citation>
    <scope>NUCLEOTIDE SEQUENCE</scope>
</reference>
<feature type="domain" description="Deacetylase sirtuin-type" evidence="9">
    <location>
        <begin position="27"/>
        <end position="268"/>
    </location>
</feature>
<dbReference type="Pfam" id="PF02146">
    <property type="entry name" value="SIR2"/>
    <property type="match status" value="1"/>
</dbReference>
<sequence>MSCNYADNLSPYDDKGVLGTPEIFDSPSEITTKVEQLVDLILKSKHIVVHTGAGISTACGIPDFRGPNGVWTLEKKGIKPKIDISFKDAVPSKTHRALKHLIDKGYVKFVVSQNIDGLHMRCGTPRKNLAELHGNMFTAECPKCKKQFVRTSAAPTVGRKTVGDTCRNESRPCRGQLIDTILDWEDDLPDDDLDMAMMHSTIADLNIGLGSSFQIMPCAKFPMRSQKFGGKFVLINLQATKIEKKADLSIHAYVDEVMEMVMKRLGIEDIPEYNEAEDPTRKADFSVNWNIPKKELNSIEKLYKERNEKNKKRKGDEAAVKKKYKKTKAEDGE</sequence>
<dbReference type="EMBL" id="OU895880">
    <property type="protein sequence ID" value="CAG9811508.1"/>
    <property type="molecule type" value="Genomic_DNA"/>
</dbReference>
<comment type="similarity">
    <text evidence="6">Belongs to the sirtuin family. Class IV subfamily.</text>
</comment>
<dbReference type="GO" id="GO:0046969">
    <property type="term" value="F:histone H3K9 deacetylase activity, NAD-dependent"/>
    <property type="evidence" value="ECO:0007669"/>
    <property type="project" value="TreeGrafter"/>
</dbReference>
<feature type="binding site" evidence="7">
    <location>
        <position position="144"/>
    </location>
    <ligand>
        <name>Zn(2+)</name>
        <dbReference type="ChEBI" id="CHEBI:29105"/>
    </ligand>
</feature>
<keyword evidence="3 7" id="KW-0479">Metal-binding</keyword>
<keyword evidence="2" id="KW-0808">Transferase</keyword>
<dbReference type="InterPro" id="IPR026590">
    <property type="entry name" value="Ssirtuin_cat_dom"/>
</dbReference>
<feature type="active site" description="Proton acceptor" evidence="7">
    <location>
        <position position="133"/>
    </location>
</feature>
<keyword evidence="4 7" id="KW-0862">Zinc</keyword>
<feature type="binding site" evidence="7">
    <location>
        <position position="141"/>
    </location>
    <ligand>
        <name>Zn(2+)</name>
        <dbReference type="ChEBI" id="CHEBI:29105"/>
    </ligand>
</feature>
<keyword evidence="5" id="KW-0520">NAD</keyword>
<dbReference type="OrthoDB" id="2919105at2759"/>
<evidence type="ECO:0000256" key="1">
    <source>
        <dbReference type="ARBA" id="ARBA00012928"/>
    </source>
</evidence>
<accession>A0A9N9S9G4</accession>
<evidence type="ECO:0000256" key="5">
    <source>
        <dbReference type="ARBA" id="ARBA00023027"/>
    </source>
</evidence>
<evidence type="ECO:0000256" key="8">
    <source>
        <dbReference type="SAM" id="MobiDB-lite"/>
    </source>
</evidence>
<dbReference type="Gene3D" id="3.40.50.1220">
    <property type="entry name" value="TPP-binding domain"/>
    <property type="match status" value="1"/>
</dbReference>
<dbReference type="GO" id="GO:0070403">
    <property type="term" value="F:NAD+ binding"/>
    <property type="evidence" value="ECO:0007669"/>
    <property type="project" value="InterPro"/>
</dbReference>
<feature type="binding site" evidence="7">
    <location>
        <position position="173"/>
    </location>
    <ligand>
        <name>Zn(2+)</name>
        <dbReference type="ChEBI" id="CHEBI:29105"/>
    </ligand>
</feature>
<feature type="binding site" evidence="7">
    <location>
        <position position="166"/>
    </location>
    <ligand>
        <name>Zn(2+)</name>
        <dbReference type="ChEBI" id="CHEBI:29105"/>
    </ligand>
</feature>
<evidence type="ECO:0000256" key="2">
    <source>
        <dbReference type="ARBA" id="ARBA00022679"/>
    </source>
</evidence>
<proteinExistence type="inferred from homology"/>
<dbReference type="FunFam" id="3.40.50.1220:FF:000038">
    <property type="entry name" value="NAD-dependent protein deacetylase sirtuin-6 isoform X2"/>
    <property type="match status" value="1"/>
</dbReference>
<dbReference type="Gene3D" id="2.20.28.200">
    <property type="match status" value="1"/>
</dbReference>
<evidence type="ECO:0000256" key="3">
    <source>
        <dbReference type="ARBA" id="ARBA00022723"/>
    </source>
</evidence>
<dbReference type="PANTHER" id="PTHR11085:SF12">
    <property type="entry name" value="NAD-DEPENDENT PROTEIN DEACYLASE SIRTUIN-6"/>
    <property type="match status" value="1"/>
</dbReference>
<dbReference type="PROSITE" id="PS50305">
    <property type="entry name" value="SIRTUIN"/>
    <property type="match status" value="1"/>
</dbReference>
<keyword evidence="11" id="KW-1185">Reference proteome</keyword>
<evidence type="ECO:0000256" key="7">
    <source>
        <dbReference type="PROSITE-ProRule" id="PRU00236"/>
    </source>
</evidence>